<feature type="region of interest" description="Disordered" evidence="3">
    <location>
        <begin position="19"/>
        <end position="52"/>
    </location>
</feature>
<feature type="repeat" description="PPR" evidence="2">
    <location>
        <begin position="205"/>
        <end position="239"/>
    </location>
</feature>
<dbReference type="Proteomes" id="UP000230069">
    <property type="component" value="Unassembled WGS sequence"/>
</dbReference>
<evidence type="ECO:0000256" key="1">
    <source>
        <dbReference type="ARBA" id="ARBA00022737"/>
    </source>
</evidence>
<dbReference type="STRING" id="218851.A0A2G5CK03"/>
<dbReference type="PANTHER" id="PTHR47926:SF510">
    <property type="entry name" value="PENTATRICOPEPTIDE REPEAT-CONTAINING PROTEIN"/>
    <property type="match status" value="1"/>
</dbReference>
<dbReference type="Pfam" id="PF01535">
    <property type="entry name" value="PPR"/>
    <property type="match status" value="3"/>
</dbReference>
<dbReference type="Pfam" id="PF20430">
    <property type="entry name" value="Eplus_motif"/>
    <property type="match status" value="1"/>
</dbReference>
<keyword evidence="1" id="KW-0677">Repeat</keyword>
<dbReference type="FunFam" id="1.25.40.10:FF:000184">
    <property type="entry name" value="Pentatricopeptide repeat-containing protein, chloroplastic"/>
    <property type="match status" value="1"/>
</dbReference>
<protein>
    <recommendedName>
        <fullName evidence="6">Pentacotripeptide-repeat region of PRORP domain-containing protein</fullName>
    </recommendedName>
</protein>
<keyword evidence="5" id="KW-1185">Reference proteome</keyword>
<dbReference type="NCBIfam" id="TIGR00756">
    <property type="entry name" value="PPR"/>
    <property type="match status" value="6"/>
</dbReference>
<dbReference type="PROSITE" id="PS51375">
    <property type="entry name" value="PPR"/>
    <property type="match status" value="4"/>
</dbReference>
<accession>A0A2G5CK03</accession>
<dbReference type="Pfam" id="PF20431">
    <property type="entry name" value="E_motif"/>
    <property type="match status" value="1"/>
</dbReference>
<feature type="compositionally biased region" description="Low complexity" evidence="3">
    <location>
        <begin position="19"/>
        <end position="48"/>
    </location>
</feature>
<dbReference type="Gene3D" id="1.25.40.10">
    <property type="entry name" value="Tetratricopeptide repeat domain"/>
    <property type="match status" value="4"/>
</dbReference>
<sequence>MNFPASCSTITTTQLPQLSHSLSLPNLPNNSTPQTHLPTTTTTNSNRNPVDKSRLLSIQRKKNDNKSIDQTVSWTSSIANYCRNGMLSEAVKEFSRMRLAGIEPNDITFVTLLSACAHFPSKAYRFGVLLHGYILKLGFDWNNVMLWTALVDMYSKCARMGFARKVFDEMSMKNSRSWNTMIDGYMRNDDVENAVVLFDEMPVRDKISWTALINGFVKKGLFDEALECFQEMQQSGVEPDHVTIIAVLSTCVNLGVLGLGIWMHHYAMKRGFDKNVRVRNSLIDMYSRCGCVEFARQVFQNMDTRNLVSWNSMIVGLAINGHAEDALEHFYLMQRHGFKPDGVTFTGALTACSHAGLVEKGHELYTTMTKVYRIPPRIEHYGCMVDLLSRAGRLEDAFSVIESMPMKPNEVVLGSLLASCRTHGNISLAERLTRYLFDSELGSDSNYVTLSNMYAAVGRWDGVGKVRRTMKAHGISKRPAVSAIEIDCRIHEFMAGDKSHTDSKNIYAILDQLSVELRVYGYVPETNPEDLTEYG</sequence>
<evidence type="ECO:0000256" key="2">
    <source>
        <dbReference type="PROSITE-ProRule" id="PRU00708"/>
    </source>
</evidence>
<dbReference type="GO" id="GO:0003723">
    <property type="term" value="F:RNA binding"/>
    <property type="evidence" value="ECO:0007669"/>
    <property type="project" value="InterPro"/>
</dbReference>
<dbReference type="GO" id="GO:0009451">
    <property type="term" value="P:RNA modification"/>
    <property type="evidence" value="ECO:0007669"/>
    <property type="project" value="InterPro"/>
</dbReference>
<evidence type="ECO:0008006" key="6">
    <source>
        <dbReference type="Google" id="ProtNLM"/>
    </source>
</evidence>
<dbReference type="InterPro" id="IPR046960">
    <property type="entry name" value="PPR_At4g14850-like_plant"/>
</dbReference>
<evidence type="ECO:0000256" key="3">
    <source>
        <dbReference type="SAM" id="MobiDB-lite"/>
    </source>
</evidence>
<gene>
    <name evidence="4" type="ORF">AQUCO_05200035v1</name>
</gene>
<reference evidence="4 5" key="1">
    <citation type="submission" date="2017-09" db="EMBL/GenBank/DDBJ databases">
        <title>WGS assembly of Aquilegia coerulea Goldsmith.</title>
        <authorList>
            <person name="Hodges S."/>
            <person name="Kramer E."/>
            <person name="Nordborg M."/>
            <person name="Tomkins J."/>
            <person name="Borevitz J."/>
            <person name="Derieg N."/>
            <person name="Yan J."/>
            <person name="Mihaltcheva S."/>
            <person name="Hayes R.D."/>
            <person name="Rokhsar D."/>
        </authorList>
    </citation>
    <scope>NUCLEOTIDE SEQUENCE [LARGE SCALE GENOMIC DNA]</scope>
    <source>
        <strain evidence="5">cv. Goldsmith</strain>
    </source>
</reference>
<dbReference type="PANTHER" id="PTHR47926">
    <property type="entry name" value="PENTATRICOPEPTIDE REPEAT-CONTAINING PROTEIN"/>
    <property type="match status" value="1"/>
</dbReference>
<dbReference type="InterPro" id="IPR002885">
    <property type="entry name" value="PPR_rpt"/>
</dbReference>
<dbReference type="InterPro" id="IPR011990">
    <property type="entry name" value="TPR-like_helical_dom_sf"/>
</dbReference>
<dbReference type="FunCoup" id="A0A2G5CK03">
    <property type="interactions" value="1274"/>
</dbReference>
<dbReference type="OrthoDB" id="185373at2759"/>
<dbReference type="SUPFAM" id="SSF48452">
    <property type="entry name" value="TPR-like"/>
    <property type="match status" value="1"/>
</dbReference>
<feature type="repeat" description="PPR" evidence="2">
    <location>
        <begin position="306"/>
        <end position="340"/>
    </location>
</feature>
<feature type="repeat" description="PPR" evidence="2">
    <location>
        <begin position="70"/>
        <end position="104"/>
    </location>
</feature>
<evidence type="ECO:0000313" key="4">
    <source>
        <dbReference type="EMBL" id="PIA31157.1"/>
    </source>
</evidence>
<dbReference type="EMBL" id="KZ305069">
    <property type="protein sequence ID" value="PIA31157.1"/>
    <property type="molecule type" value="Genomic_DNA"/>
</dbReference>
<organism evidence="4 5">
    <name type="scientific">Aquilegia coerulea</name>
    <name type="common">Rocky mountain columbine</name>
    <dbReference type="NCBI Taxonomy" id="218851"/>
    <lineage>
        <taxon>Eukaryota</taxon>
        <taxon>Viridiplantae</taxon>
        <taxon>Streptophyta</taxon>
        <taxon>Embryophyta</taxon>
        <taxon>Tracheophyta</taxon>
        <taxon>Spermatophyta</taxon>
        <taxon>Magnoliopsida</taxon>
        <taxon>Ranunculales</taxon>
        <taxon>Ranunculaceae</taxon>
        <taxon>Thalictroideae</taxon>
        <taxon>Aquilegia</taxon>
    </lineage>
</organism>
<proteinExistence type="predicted"/>
<dbReference type="InterPro" id="IPR046848">
    <property type="entry name" value="E_motif"/>
</dbReference>
<dbReference type="InterPro" id="IPR046849">
    <property type="entry name" value="E2_motif"/>
</dbReference>
<feature type="repeat" description="PPR" evidence="2">
    <location>
        <begin position="174"/>
        <end position="204"/>
    </location>
</feature>
<dbReference type="InParanoid" id="A0A2G5CK03"/>
<dbReference type="AlphaFoldDB" id="A0A2G5CK03"/>
<name>A0A2G5CK03_AQUCA</name>
<evidence type="ECO:0000313" key="5">
    <source>
        <dbReference type="Proteomes" id="UP000230069"/>
    </source>
</evidence>
<dbReference type="Pfam" id="PF13041">
    <property type="entry name" value="PPR_2"/>
    <property type="match status" value="3"/>
</dbReference>
<dbReference type="FunFam" id="1.25.40.10:FF:000348">
    <property type="entry name" value="Pentatricopeptide repeat-containing protein chloroplastic"/>
    <property type="match status" value="1"/>
</dbReference>